<proteinExistence type="predicted"/>
<dbReference type="SUPFAM" id="SSF56219">
    <property type="entry name" value="DNase I-like"/>
    <property type="match status" value="1"/>
</dbReference>
<reference evidence="1 2" key="2">
    <citation type="submission" date="2018-11" db="EMBL/GenBank/DDBJ databases">
        <authorList>
            <consortium name="Pathogen Informatics"/>
        </authorList>
    </citation>
    <scope>NUCLEOTIDE SEQUENCE [LARGE SCALE GENOMIC DNA]</scope>
    <source>
        <strain evidence="1 2">MHpl1</strain>
    </source>
</reference>
<reference evidence="3" key="1">
    <citation type="submission" date="2017-02" db="UniProtKB">
        <authorList>
            <consortium name="WormBaseParasite"/>
        </authorList>
    </citation>
    <scope>IDENTIFICATION</scope>
</reference>
<sequence length="134" mass="15425">MGDRNGNRLAKLLPAAPLFHQNSFLQKKEHRRWTWESPHGTTHAELDHILTNRKWCLLDVGVTPSLCSGSDHRLLRAKIRSSHKLRKISQHRAMSSKHVIYDGDVLNDVLSRYDWQVLDDSTEDYDALVGDLLC</sequence>
<dbReference type="STRING" id="6290.A0A0N4W5K1"/>
<organism evidence="3">
    <name type="scientific">Haemonchus placei</name>
    <name type="common">Barber's pole worm</name>
    <dbReference type="NCBI Taxonomy" id="6290"/>
    <lineage>
        <taxon>Eukaryota</taxon>
        <taxon>Metazoa</taxon>
        <taxon>Ecdysozoa</taxon>
        <taxon>Nematoda</taxon>
        <taxon>Chromadorea</taxon>
        <taxon>Rhabditida</taxon>
        <taxon>Rhabditina</taxon>
        <taxon>Rhabditomorpha</taxon>
        <taxon>Strongyloidea</taxon>
        <taxon>Trichostrongylidae</taxon>
        <taxon>Haemonchus</taxon>
    </lineage>
</organism>
<dbReference type="OMA" id="RRWTWIS"/>
<evidence type="ECO:0000313" key="3">
    <source>
        <dbReference type="WBParaSite" id="HPLM_0000524901-mRNA-1"/>
    </source>
</evidence>
<evidence type="ECO:0000313" key="1">
    <source>
        <dbReference type="EMBL" id="VDO25354.1"/>
    </source>
</evidence>
<dbReference type="EMBL" id="UZAF01016307">
    <property type="protein sequence ID" value="VDO25354.1"/>
    <property type="molecule type" value="Genomic_DNA"/>
</dbReference>
<dbReference type="InterPro" id="IPR036691">
    <property type="entry name" value="Endo/exonu/phosph_ase_sf"/>
</dbReference>
<dbReference type="OrthoDB" id="5844535at2759"/>
<dbReference type="Gene3D" id="3.60.10.10">
    <property type="entry name" value="Endonuclease/exonuclease/phosphatase"/>
    <property type="match status" value="1"/>
</dbReference>
<dbReference type="WBParaSite" id="HPLM_0000524901-mRNA-1">
    <property type="protein sequence ID" value="HPLM_0000524901-mRNA-1"/>
    <property type="gene ID" value="HPLM_0000524901"/>
</dbReference>
<keyword evidence="2" id="KW-1185">Reference proteome</keyword>
<gene>
    <name evidence="1" type="ORF">HPLM_LOCUS5241</name>
</gene>
<protein>
    <submittedName>
        <fullName evidence="3">Endo/exonuclease/phosphatase domain-containing protein</fullName>
    </submittedName>
</protein>
<accession>A0A0N4W5K1</accession>
<dbReference type="Proteomes" id="UP000268014">
    <property type="component" value="Unassembled WGS sequence"/>
</dbReference>
<evidence type="ECO:0000313" key="2">
    <source>
        <dbReference type="Proteomes" id="UP000268014"/>
    </source>
</evidence>
<dbReference type="AlphaFoldDB" id="A0A0N4W5K1"/>
<name>A0A0N4W5K1_HAEPC</name>